<accession>A0A5C6Q217</accession>
<organism evidence="3 5">
    <name type="scientific">Colwellia hornerae</name>
    <dbReference type="NCBI Taxonomy" id="89402"/>
    <lineage>
        <taxon>Bacteria</taxon>
        <taxon>Pseudomonadati</taxon>
        <taxon>Pseudomonadota</taxon>
        <taxon>Gammaproteobacteria</taxon>
        <taxon>Alteromonadales</taxon>
        <taxon>Colwelliaceae</taxon>
        <taxon>Colwellia</taxon>
    </lineage>
</organism>
<evidence type="ECO:0000313" key="3">
    <source>
        <dbReference type="EMBL" id="TWX62465.1"/>
    </source>
</evidence>
<dbReference type="Proteomes" id="UP000321917">
    <property type="component" value="Unassembled WGS sequence"/>
</dbReference>
<dbReference type="InterPro" id="IPR036291">
    <property type="entry name" value="NAD(P)-bd_dom_sf"/>
</dbReference>
<dbReference type="AlphaFoldDB" id="A0A5C6Q217"/>
<dbReference type="EMBL" id="VOLQ01000079">
    <property type="protein sequence ID" value="TWX62465.1"/>
    <property type="molecule type" value="Genomic_DNA"/>
</dbReference>
<dbReference type="GO" id="GO:0005737">
    <property type="term" value="C:cytoplasm"/>
    <property type="evidence" value="ECO:0007669"/>
    <property type="project" value="TreeGrafter"/>
</dbReference>
<dbReference type="OrthoDB" id="9798632at2"/>
<gene>
    <name evidence="2" type="ORF">ESZ26_18795</name>
    <name evidence="3" type="ORF">ESZ27_18775</name>
</gene>
<evidence type="ECO:0000313" key="4">
    <source>
        <dbReference type="Proteomes" id="UP000321525"/>
    </source>
</evidence>
<dbReference type="PANTHER" id="PTHR14097">
    <property type="entry name" value="OXIDOREDUCTASE HTATIP2"/>
    <property type="match status" value="1"/>
</dbReference>
<sequence>MAKKAIVIGATGLVGRAIVDLLVSSDHISEIITLTRRPSPHVSAKVCNQVVNFDHLKNYTTLFDADFLFSCLGTTVKQAGSIAEQGKVDLDYQFEAAQLAVHNGVNHYLLVSSAGANDQSNNPYLKMKGILEQRIKQLPFKRISIFQPSLLLGQRTEFRLGEKMASGLMPLLCIIPLLRRFRPITGEQVAARMVLSSQELGPPIEILCLDEIFI</sequence>
<dbReference type="Pfam" id="PF13460">
    <property type="entry name" value="NAD_binding_10"/>
    <property type="match status" value="1"/>
</dbReference>
<dbReference type="GO" id="GO:0051170">
    <property type="term" value="P:import into nucleus"/>
    <property type="evidence" value="ECO:0007669"/>
    <property type="project" value="TreeGrafter"/>
</dbReference>
<dbReference type="SUPFAM" id="SSF51735">
    <property type="entry name" value="NAD(P)-binding Rossmann-fold domains"/>
    <property type="match status" value="1"/>
</dbReference>
<name>A0A5C6Q217_9GAMM</name>
<evidence type="ECO:0000313" key="2">
    <source>
        <dbReference type="EMBL" id="TWX53447.1"/>
    </source>
</evidence>
<dbReference type="InterPro" id="IPR016040">
    <property type="entry name" value="NAD(P)-bd_dom"/>
</dbReference>
<evidence type="ECO:0000259" key="1">
    <source>
        <dbReference type="Pfam" id="PF13460"/>
    </source>
</evidence>
<dbReference type="RefSeq" id="WP_146801317.1">
    <property type="nucleotide sequence ID" value="NZ_VOLP01000056.1"/>
</dbReference>
<keyword evidence="4" id="KW-1185">Reference proteome</keyword>
<proteinExistence type="predicted"/>
<dbReference type="PANTHER" id="PTHR14097:SF7">
    <property type="entry name" value="OXIDOREDUCTASE HTATIP2"/>
    <property type="match status" value="1"/>
</dbReference>
<feature type="domain" description="NAD(P)-binding" evidence="1">
    <location>
        <begin position="9"/>
        <end position="124"/>
    </location>
</feature>
<dbReference type="Proteomes" id="UP000321525">
    <property type="component" value="Unassembled WGS sequence"/>
</dbReference>
<protein>
    <submittedName>
        <fullName evidence="3">NAD-dependent epimerase/dehydratase family protein</fullName>
    </submittedName>
</protein>
<reference evidence="3 5" key="1">
    <citation type="submission" date="2019-07" db="EMBL/GenBank/DDBJ databases">
        <title>Genomes of sea-ice associated Colwellia species.</title>
        <authorList>
            <person name="Bowman J.P."/>
        </authorList>
    </citation>
    <scope>NUCLEOTIDE SEQUENCE [LARGE SCALE GENOMIC DNA]</scope>
    <source>
        <strain evidence="2 4">ACAM 607</strain>
        <strain evidence="3 5">IC036</strain>
    </source>
</reference>
<comment type="caution">
    <text evidence="3">The sequence shown here is derived from an EMBL/GenBank/DDBJ whole genome shotgun (WGS) entry which is preliminary data.</text>
</comment>
<dbReference type="Gene3D" id="3.40.50.720">
    <property type="entry name" value="NAD(P)-binding Rossmann-like Domain"/>
    <property type="match status" value="1"/>
</dbReference>
<evidence type="ECO:0000313" key="5">
    <source>
        <dbReference type="Proteomes" id="UP000321917"/>
    </source>
</evidence>
<dbReference type="EMBL" id="VOLR01000058">
    <property type="protein sequence ID" value="TWX53447.1"/>
    <property type="molecule type" value="Genomic_DNA"/>
</dbReference>